<dbReference type="Pfam" id="PF14689">
    <property type="entry name" value="SPOB_a"/>
    <property type="match status" value="1"/>
</dbReference>
<evidence type="ECO:0000256" key="1">
    <source>
        <dbReference type="ARBA" id="ARBA00022553"/>
    </source>
</evidence>
<proteinExistence type="predicted"/>
<dbReference type="InterPro" id="IPR037100">
    <property type="entry name" value="Spo0B_C_sf"/>
</dbReference>
<dbReference type="Gene3D" id="1.10.287.130">
    <property type="match status" value="1"/>
</dbReference>
<dbReference type="SMART" id="SM01317">
    <property type="entry name" value="SPOB_ab"/>
    <property type="match status" value="1"/>
</dbReference>
<keyword evidence="1" id="KW-0597">Phosphoprotein</keyword>
<keyword evidence="6" id="KW-1185">Reference proteome</keyword>
<keyword evidence="3" id="KW-0418">Kinase</keyword>
<dbReference type="Gene3D" id="3.30.565.30">
    <property type="entry name" value="Sporulation initiation phosphotransferase B (SpoOB), C-terminal domain"/>
    <property type="match status" value="1"/>
</dbReference>
<dbReference type="SUPFAM" id="SSF55890">
    <property type="entry name" value="Sporulation response regulatory protein Spo0B"/>
    <property type="match status" value="1"/>
</dbReference>
<evidence type="ECO:0000313" key="6">
    <source>
        <dbReference type="Proteomes" id="UP000199017"/>
    </source>
</evidence>
<dbReference type="Pfam" id="PF14682">
    <property type="entry name" value="SPOB_ab"/>
    <property type="match status" value="1"/>
</dbReference>
<keyword evidence="2 5" id="KW-0808">Transferase</keyword>
<evidence type="ECO:0000259" key="4">
    <source>
        <dbReference type="SMART" id="SM01317"/>
    </source>
</evidence>
<dbReference type="STRING" id="930129.SAMN05216352_111117"/>
<reference evidence="5 6" key="1">
    <citation type="submission" date="2016-10" db="EMBL/GenBank/DDBJ databases">
        <authorList>
            <person name="de Groot N.N."/>
        </authorList>
    </citation>
    <scope>NUCLEOTIDE SEQUENCE [LARGE SCALE GENOMIC DNA]</scope>
    <source>
        <strain evidence="6">P4B,CCM 7963,CECT 7998,DSM 25260,IBRC-M 10614,KCTC 13821</strain>
    </source>
</reference>
<evidence type="ECO:0000256" key="2">
    <source>
        <dbReference type="ARBA" id="ARBA00022679"/>
    </source>
</evidence>
<dbReference type="InterPro" id="IPR039506">
    <property type="entry name" value="SPOB_a"/>
</dbReference>
<name>A0A1G8N627_9BACI</name>
<organism evidence="5 6">
    <name type="scientific">Alteribacillus bidgolensis</name>
    <dbReference type="NCBI Taxonomy" id="930129"/>
    <lineage>
        <taxon>Bacteria</taxon>
        <taxon>Bacillati</taxon>
        <taxon>Bacillota</taxon>
        <taxon>Bacilli</taxon>
        <taxon>Bacillales</taxon>
        <taxon>Bacillaceae</taxon>
        <taxon>Alteribacillus</taxon>
    </lineage>
</organism>
<dbReference type="Proteomes" id="UP000199017">
    <property type="component" value="Unassembled WGS sequence"/>
</dbReference>
<dbReference type="InterPro" id="IPR016122">
    <property type="entry name" value="SpoOB_C"/>
</dbReference>
<dbReference type="RefSeq" id="WP_091586944.1">
    <property type="nucleotide sequence ID" value="NZ_FNDU01000011.1"/>
</dbReference>
<accession>A0A1G8N627</accession>
<sequence length="178" mass="21087">MDAKKQLELLNHSRHDWMNVLQIIKGNITLERYEKVEEIVEKTIQKKEHESRLTRLQMPKTAAFLLTFNWYSRMFTLDIEVTENTGSCTVYDNDWNYLITTFLHTLDRSVLPGADNQLLITIHTLEKPFLEFDFLGEIEKLEEINNWLYAFSSSSNHCFVTNVVCNEKEIFFTAWNNK</sequence>
<dbReference type="GO" id="GO:0000155">
    <property type="term" value="F:phosphorelay sensor kinase activity"/>
    <property type="evidence" value="ECO:0007669"/>
    <property type="project" value="InterPro"/>
</dbReference>
<evidence type="ECO:0000256" key="3">
    <source>
        <dbReference type="ARBA" id="ARBA00022777"/>
    </source>
</evidence>
<dbReference type="InterPro" id="IPR016120">
    <property type="entry name" value="Sig_transdc_His_kin_SpoOB"/>
</dbReference>
<protein>
    <submittedName>
        <fullName evidence="5">Stage 0 sporulation protein B (Sporulation initiation phosphotransferase)</fullName>
    </submittedName>
</protein>
<feature type="domain" description="Sporulation initiation phosphotransferase B C-terminal" evidence="4">
    <location>
        <begin position="58"/>
        <end position="160"/>
    </location>
</feature>
<gene>
    <name evidence="5" type="ORF">SAMN05216352_111117</name>
</gene>
<evidence type="ECO:0000313" key="5">
    <source>
        <dbReference type="EMBL" id="SDI75517.1"/>
    </source>
</evidence>
<dbReference type="AlphaFoldDB" id="A0A1G8N627"/>
<dbReference type="OrthoDB" id="2375606at2"/>
<dbReference type="EMBL" id="FNDU01000011">
    <property type="protein sequence ID" value="SDI75517.1"/>
    <property type="molecule type" value="Genomic_DNA"/>
</dbReference>